<keyword evidence="4" id="KW-0812">Transmembrane</keyword>
<name>A0ABV8PSB2_9BACT</name>
<evidence type="ECO:0000256" key="2">
    <source>
        <dbReference type="ARBA" id="ARBA00004613"/>
    </source>
</evidence>
<evidence type="ECO:0000256" key="1">
    <source>
        <dbReference type="ARBA" id="ARBA00004141"/>
    </source>
</evidence>
<gene>
    <name evidence="12" type="ORF">ACFOW1_01080</name>
</gene>
<accession>A0ABV8PSB2</accession>
<dbReference type="PANTHER" id="PTHR46730:SF4">
    <property type="entry name" value="POLYCYSTIC KIDNEY DISEASE PROTEIN 1-LIKE 1"/>
    <property type="match status" value="1"/>
</dbReference>
<dbReference type="InterPro" id="IPR000601">
    <property type="entry name" value="PKD_dom"/>
</dbReference>
<feature type="chain" id="PRO_5045534645" evidence="10">
    <location>
        <begin position="22"/>
        <end position="2069"/>
    </location>
</feature>
<dbReference type="InterPro" id="IPR013783">
    <property type="entry name" value="Ig-like_fold"/>
</dbReference>
<dbReference type="InterPro" id="IPR008964">
    <property type="entry name" value="Invasin/intimin_cell_adhesion"/>
</dbReference>
<evidence type="ECO:0000256" key="4">
    <source>
        <dbReference type="ARBA" id="ARBA00022692"/>
    </source>
</evidence>
<keyword evidence="5 10" id="KW-0732">Signal</keyword>
<evidence type="ECO:0000256" key="3">
    <source>
        <dbReference type="ARBA" id="ARBA00022525"/>
    </source>
</evidence>
<dbReference type="InterPro" id="IPR059100">
    <property type="entry name" value="TSP3_bac"/>
</dbReference>
<dbReference type="SUPFAM" id="SSF49373">
    <property type="entry name" value="Invasin/intimin cell-adhesion fragments"/>
    <property type="match status" value="2"/>
</dbReference>
<protein>
    <submittedName>
        <fullName evidence="12">PKD domain-containing protein</fullName>
    </submittedName>
</protein>
<keyword evidence="7" id="KW-0106">Calcium</keyword>
<evidence type="ECO:0000256" key="8">
    <source>
        <dbReference type="ARBA" id="ARBA00022989"/>
    </source>
</evidence>
<dbReference type="InterPro" id="IPR003343">
    <property type="entry name" value="Big_2"/>
</dbReference>
<sequence length="2069" mass="212280">MKLRNYYLLLILLISSSVSLAQYTTTHYIAPSPWNYFNRYNELVVTTLSTTPVAVTIAGSDGTIYTSSLTTVAGTPLRFRFADRDAIANPSKTILNGKGLKITASVPVGVQVRNIASDKYTINGSSPGDLDPTVQKGNTAFTSLGDEGIGTAFRVGYYANVNVTGAAGENSAPLYSVLAIADNTVVSVNGTVLTTLNAGQSYLFQTALGSLVTATKSIVCNAGARSDGSSGCADGVQSQVIPVNRLGNIYVVVRSNGNAGYERTTIVASQANTTVTVKVPSTNATTNYTLTNAGDFVTIANGDGTTPYSTSYITTNNPVAVYSGSADGCEIDMIVQPPVNGCSGSFDVQTDRFLNNINGNNAAFPYFGYVLVQSDTAKVYFNGSTSLESITANRTAIGTTGFYIIRYTNSQLGNPENIRFTSTARMNVALIESGAGYSMSAFISSISNALPPPAATATNASCLPTTLTAQSGFDSYQWYKDGVAVNGAVAQVYSAANVGNYTVTGTSASCGTTLQSPTVVVNARPNAGADVVACLNGNITLTGTSPASNGAWIAQSNNPSGATLSNTNNNIATATFTNATLGTYYFIFSVGCTDTMSVVVTSCVTPLSENGTVTTAGGTAINNIASNDIMNGSTAILGSGGNATISPSGVWPSGISLNTTTGAVIVATGTAPGNYPVVYQLCDKLSPTTCATVVDTIKVTPQVTPITEKGTVPATGGIAITNIRNNDVVNGVTATTNNSSISVVNTWPTGITLNTATGAITVLGGVTPRTYPITYQLCDTLTPNNCATVVDTVIVTAVVTPVSETGTVTKTGGTAIVNIVANDIVNGNQATLGTSGNATIAPVGIWPTGIALNTTTGEVTVAAGIDLGNYPIVYQLCDALTPSTCNTVTDTIKVVSPNDSDGDGVPDTQEVLDGTNPFDGCSYNAAHQILPVSSDWKNGDCDGDGVTNGQELIDGTNPKDACSFNPASFSLPQSSAWKALDCDGDGVTNGQELIDGTNPTDGCSFVQAHKTLAASAAWNTLDCDGDGVTNGQEIMDGTDAADPCSFVPTSRTLTPSAAWNALDCDGDGVTNGQEIIDNTNPLSACSFNQTHITLPVINICSQNCTLKADFAVNKLAQCVTSNQYVLTNTSTGGTAPFTYLWDLNDGNLAYTKDVTHTYAASGEHDVTLVVTDAKGCVSHANTKQIYIGAKPAASFNIITNTGNGNSYTFISASTISGGWLNYYWDFGNGTSSTLVNPSVTFTPGTYTIKLIATGNFGCSDTVTKVIKVGADSNYCVLPNANFTVNSATQCLATNKVMFTSTNTDPNVIYDWAFGDGAAGTSNNSVAHSYLVTGTYTATLTVTNACGSSATSQQVTITDLPDQPLAINGTTAIMVGVTSQLTSATPGGIWSSANSSVAMINASGLLTGITAGTTTIQYTVSNSCGTAFTTVPVTIAVSNIGAPCTAPKADFTVNTATQCFTNNAFIFTNATTGNTPVYVWNFGDGSATASGNNPTHNYTASGNFTVTLTAVNACGVSTKTALVTVKAVSTSTTTASMCAGSSYVFNGISYNAAGTYTVILTNAVGCDSIATLILTTKAITTSTTNMAICASSLPITWNGITCSAIGNYTAHLTNAAGCDSVATLVLTAKTVTNSTTYAAICAGSFYWFNGNSYTTAGTYVTHLTNAAGCDSVATLIITEKIPTSSITTVNICGASLPYTWNNTVFTSAGSFVVHLTNAAGCDSAATLILSVGNAPEPPAAIVGLSNMQVGSTYTFASATPNGVFTSSNMAIATVDAATGVVTAIAPGITTITYTTSNNCGASSVSMVVTVIAVSSPCKFTASFTANNTNQCITDNQFVFTNTTSGGTAPFTYLWQLGDGSTATTANVTKVYGTYGERDVQLKVKDANGCESDASALHIVVGAKPSASFTVLYNTGSGSSTTFISSSTIAAGNMSYLWDFGNGATSTLVNPSVTFTPGTYIVKLTVSGIGTCKSEAVQTINQIIASNLSIYPNPVGGSLNVAFKAASTTPTTVRIIDLAGRIIQTQTVMPSAAGASVTANFNTGGLMNGAYIITVTDISYGIIATQQILKQ</sequence>
<evidence type="ECO:0000256" key="10">
    <source>
        <dbReference type="SAM" id="SignalP"/>
    </source>
</evidence>
<evidence type="ECO:0000313" key="13">
    <source>
        <dbReference type="Proteomes" id="UP001595906"/>
    </source>
</evidence>
<dbReference type="Gene3D" id="2.60.40.10">
    <property type="entry name" value="Immunoglobulins"/>
    <property type="match status" value="6"/>
</dbReference>
<evidence type="ECO:0000256" key="9">
    <source>
        <dbReference type="ARBA" id="ARBA00023136"/>
    </source>
</evidence>
<dbReference type="EMBL" id="JBHSDC010000002">
    <property type="protein sequence ID" value="MFC4230464.1"/>
    <property type="molecule type" value="Genomic_DNA"/>
</dbReference>
<dbReference type="InterPro" id="IPR035986">
    <property type="entry name" value="PKD_dom_sf"/>
</dbReference>
<feature type="domain" description="PKD" evidence="11">
    <location>
        <begin position="1279"/>
        <end position="1357"/>
    </location>
</feature>
<evidence type="ECO:0000256" key="5">
    <source>
        <dbReference type="ARBA" id="ARBA00022729"/>
    </source>
</evidence>
<comment type="subcellular location">
    <subcellularLocation>
        <location evidence="1">Membrane</location>
        <topology evidence="1">Multi-pass membrane protein</topology>
    </subcellularLocation>
    <subcellularLocation>
        <location evidence="2">Secreted</location>
    </subcellularLocation>
</comment>
<organism evidence="12 13">
    <name type="scientific">Parasediminibacterium paludis</name>
    <dbReference type="NCBI Taxonomy" id="908966"/>
    <lineage>
        <taxon>Bacteria</taxon>
        <taxon>Pseudomonadati</taxon>
        <taxon>Bacteroidota</taxon>
        <taxon>Chitinophagia</taxon>
        <taxon>Chitinophagales</taxon>
        <taxon>Chitinophagaceae</taxon>
        <taxon>Parasediminibacterium</taxon>
    </lineage>
</organism>
<dbReference type="InterPro" id="IPR022409">
    <property type="entry name" value="PKD/Chitinase_dom"/>
</dbReference>
<evidence type="ECO:0000256" key="7">
    <source>
        <dbReference type="ARBA" id="ARBA00022837"/>
    </source>
</evidence>
<dbReference type="Pfam" id="PF18962">
    <property type="entry name" value="Por_Secre_tail"/>
    <property type="match status" value="1"/>
</dbReference>
<dbReference type="PANTHER" id="PTHR46730">
    <property type="entry name" value="POLYCYSTIN-1"/>
    <property type="match status" value="1"/>
</dbReference>
<feature type="signal peptide" evidence="10">
    <location>
        <begin position="1"/>
        <end position="21"/>
    </location>
</feature>
<evidence type="ECO:0000313" key="12">
    <source>
        <dbReference type="EMBL" id="MFC4230464.1"/>
    </source>
</evidence>
<dbReference type="PROSITE" id="PS50093">
    <property type="entry name" value="PKD"/>
    <property type="match status" value="6"/>
</dbReference>
<feature type="domain" description="PKD" evidence="11">
    <location>
        <begin position="1190"/>
        <end position="1268"/>
    </location>
</feature>
<dbReference type="NCBIfam" id="TIGR04183">
    <property type="entry name" value="Por_Secre_tail"/>
    <property type="match status" value="1"/>
</dbReference>
<dbReference type="SMART" id="SM00089">
    <property type="entry name" value="PKD"/>
    <property type="match status" value="6"/>
</dbReference>
<dbReference type="RefSeq" id="WP_379011635.1">
    <property type="nucleotide sequence ID" value="NZ_JBHSDC010000002.1"/>
</dbReference>
<dbReference type="Proteomes" id="UP001595906">
    <property type="component" value="Unassembled WGS sequence"/>
</dbReference>
<feature type="domain" description="PKD" evidence="11">
    <location>
        <begin position="1136"/>
        <end position="1175"/>
    </location>
</feature>
<keyword evidence="6" id="KW-0677">Repeat</keyword>
<dbReference type="Pfam" id="PF02368">
    <property type="entry name" value="Big_2"/>
    <property type="match status" value="1"/>
</dbReference>
<dbReference type="CDD" id="cd00146">
    <property type="entry name" value="PKD"/>
    <property type="match status" value="4"/>
</dbReference>
<dbReference type="SMART" id="SM00635">
    <property type="entry name" value="BID_2"/>
    <property type="match status" value="2"/>
</dbReference>
<keyword evidence="13" id="KW-1185">Reference proteome</keyword>
<feature type="domain" description="PKD" evidence="11">
    <location>
        <begin position="1819"/>
        <end position="1894"/>
    </location>
</feature>
<comment type="caution">
    <text evidence="12">The sequence shown here is derived from an EMBL/GenBank/DDBJ whole genome shotgun (WGS) entry which is preliminary data.</text>
</comment>
<feature type="domain" description="PKD" evidence="11">
    <location>
        <begin position="1466"/>
        <end position="1531"/>
    </location>
</feature>
<keyword evidence="8" id="KW-1133">Transmembrane helix</keyword>
<evidence type="ECO:0000259" key="11">
    <source>
        <dbReference type="PROSITE" id="PS50093"/>
    </source>
</evidence>
<proteinExistence type="predicted"/>
<dbReference type="Pfam" id="PF18911">
    <property type="entry name" value="PKD_4"/>
    <property type="match status" value="6"/>
</dbReference>
<dbReference type="Gene3D" id="2.60.40.1080">
    <property type="match status" value="2"/>
</dbReference>
<keyword evidence="3" id="KW-0964">Secreted</keyword>
<feature type="domain" description="PKD" evidence="11">
    <location>
        <begin position="1902"/>
        <end position="1965"/>
    </location>
</feature>
<dbReference type="Pfam" id="PF18884">
    <property type="entry name" value="TSP3_bac"/>
    <property type="match status" value="5"/>
</dbReference>
<reference evidence="13" key="1">
    <citation type="journal article" date="2019" name="Int. J. Syst. Evol. Microbiol.">
        <title>The Global Catalogue of Microorganisms (GCM) 10K type strain sequencing project: providing services to taxonomists for standard genome sequencing and annotation.</title>
        <authorList>
            <consortium name="The Broad Institute Genomics Platform"/>
            <consortium name="The Broad Institute Genome Sequencing Center for Infectious Disease"/>
            <person name="Wu L."/>
            <person name="Ma J."/>
        </authorList>
    </citation>
    <scope>NUCLEOTIDE SEQUENCE [LARGE SCALE GENOMIC DNA]</scope>
    <source>
        <strain evidence="13">CECT 8010</strain>
    </source>
</reference>
<dbReference type="SUPFAM" id="SSF49299">
    <property type="entry name" value="PKD domain"/>
    <property type="match status" value="6"/>
</dbReference>
<evidence type="ECO:0000256" key="6">
    <source>
        <dbReference type="ARBA" id="ARBA00022737"/>
    </source>
</evidence>
<dbReference type="InterPro" id="IPR026444">
    <property type="entry name" value="Secre_tail"/>
</dbReference>
<keyword evidence="9" id="KW-0472">Membrane</keyword>